<dbReference type="CDD" id="cd00383">
    <property type="entry name" value="trans_reg_C"/>
    <property type="match status" value="1"/>
</dbReference>
<keyword evidence="6" id="KW-1185">Reference proteome</keyword>
<dbReference type="PANTHER" id="PTHR47691:SF3">
    <property type="entry name" value="HTH-TYPE TRANSCRIPTIONAL REGULATOR RV0890C-RELATED"/>
    <property type="match status" value="1"/>
</dbReference>
<dbReference type="Gene3D" id="1.25.40.10">
    <property type="entry name" value="Tetratricopeptide repeat domain"/>
    <property type="match status" value="2"/>
</dbReference>
<dbReference type="SMART" id="SM00862">
    <property type="entry name" value="Trans_reg_C"/>
    <property type="match status" value="1"/>
</dbReference>
<keyword evidence="3" id="KW-0812">Transmembrane</keyword>
<evidence type="ECO:0000313" key="5">
    <source>
        <dbReference type="EMBL" id="SFF50415.1"/>
    </source>
</evidence>
<evidence type="ECO:0000256" key="2">
    <source>
        <dbReference type="PROSITE-ProRule" id="PRU01091"/>
    </source>
</evidence>
<dbReference type="PROSITE" id="PS51755">
    <property type="entry name" value="OMPR_PHOB"/>
    <property type="match status" value="1"/>
</dbReference>
<dbReference type="GO" id="GO:0000160">
    <property type="term" value="P:phosphorelay signal transduction system"/>
    <property type="evidence" value="ECO:0007669"/>
    <property type="project" value="InterPro"/>
</dbReference>
<feature type="domain" description="OmpR/PhoB-type" evidence="4">
    <location>
        <begin position="2"/>
        <end position="100"/>
    </location>
</feature>
<feature type="DNA-binding region" description="OmpR/PhoB-type" evidence="2">
    <location>
        <begin position="2"/>
        <end position="100"/>
    </location>
</feature>
<dbReference type="SUPFAM" id="SSF46894">
    <property type="entry name" value="C-terminal effector domain of the bipartite response regulators"/>
    <property type="match status" value="1"/>
</dbReference>
<dbReference type="Proteomes" id="UP000199477">
    <property type="component" value="Unassembled WGS sequence"/>
</dbReference>
<dbReference type="InterPro" id="IPR011990">
    <property type="entry name" value="TPR-like_helical_dom_sf"/>
</dbReference>
<evidence type="ECO:0000256" key="1">
    <source>
        <dbReference type="ARBA" id="ARBA00023125"/>
    </source>
</evidence>
<gene>
    <name evidence="5" type="ORF">SAMN02799615_03869</name>
</gene>
<dbReference type="Pfam" id="PF00486">
    <property type="entry name" value="Trans_reg_C"/>
    <property type="match status" value="1"/>
</dbReference>
<proteinExistence type="predicted"/>
<accession>A0A1I2J6R8</accession>
<dbReference type="InterPro" id="IPR016032">
    <property type="entry name" value="Sig_transdc_resp-reg_C-effctor"/>
</dbReference>
<protein>
    <submittedName>
        <fullName evidence="5">Transcriptional regulatory protein, C terminal</fullName>
    </submittedName>
</protein>
<dbReference type="InterPro" id="IPR001867">
    <property type="entry name" value="OmpR/PhoB-type_DNA-bd"/>
</dbReference>
<dbReference type="Gene3D" id="1.10.10.10">
    <property type="entry name" value="Winged helix-like DNA-binding domain superfamily/Winged helix DNA-binding domain"/>
    <property type="match status" value="1"/>
</dbReference>
<keyword evidence="1 2" id="KW-0238">DNA-binding</keyword>
<dbReference type="SUPFAM" id="SSF48452">
    <property type="entry name" value="TPR-like"/>
    <property type="match status" value="1"/>
</dbReference>
<dbReference type="EMBL" id="FONH01000022">
    <property type="protein sequence ID" value="SFF50415.1"/>
    <property type="molecule type" value="Genomic_DNA"/>
</dbReference>
<keyword evidence="3" id="KW-1133">Transmembrane helix</keyword>
<evidence type="ECO:0000313" key="6">
    <source>
        <dbReference type="Proteomes" id="UP000199477"/>
    </source>
</evidence>
<sequence length="796" mass="87945">MTTSYRFGEFELDPQARALKQDGVLVDLASSAFDCLVYLVEHRQRPVGKDELIAAVWGSTEISDNLLAQTIVRLRRVFGDTADEQRCIKTLPRVGYRWVMATVTVSDQPHPVAAQGGETGAAVADVTRQLPSPWHRRWWWGVPLLLLIAIAGYGAWRMHLRAIKAFRQGTAVVLPAQIHASDDWSWLRLGLMELIVGDLRGAKVPVEGSRAVVHLLEQSGEHEKEAFESYALVIQPQVTLDHGRWQIQLEARAADGSTLHAEAFSDNMLKAAHQANAYLLAQIGAGDSDHVATEDAKEQYLLRMEAASHTGTFAVLRELVEKAPPGLRQSPEFAYARAAFHCSQGEYDACKSELDELLARLPEKTRPVLRGRALAQRWYVYSREHKYDEGAQVLGEAIRLLKQQNNTGYLAYAYAQRAELLNMVGRYEEAEADFGQSRVNYALAGDTAGALGIDESLAELSMQRGHFAQAIPVIQRAYDQYERMGMRQYMPQLLVHLVVAQKLLLQHADAFASTESYWPMEQKFPEFTETVSRHILMFQRADALGGIGRSAEASALLEQVLAQIQADPHGEPGLQGTVYTLLARLAWQRGETAAARSWIGKALAGRLLEWDSDERDTADAWLLDVLIAQQAGDVKEIQRAVPAMQAWAAKLLLADQDDWVAIQLLRAQAVQAQAEGRREQVLQSLRQAMTMASRYGVPELIADTGLAYSQALLESGKTGEAFAISGQLSAWGQLDWRVAWAQACVYRAMGQAASAAQYQRKARELAGDRILPAPHPALEAGAPAAAMMRGTGRGAQ</sequence>
<name>A0A1I2J6R8_9GAMM</name>
<dbReference type="STRING" id="500610.SAMN02799615_03869"/>
<keyword evidence="3" id="KW-0472">Membrane</keyword>
<evidence type="ECO:0000259" key="4">
    <source>
        <dbReference type="PROSITE" id="PS51755"/>
    </source>
</evidence>
<dbReference type="PANTHER" id="PTHR47691">
    <property type="entry name" value="REGULATOR-RELATED"/>
    <property type="match status" value="1"/>
</dbReference>
<dbReference type="InterPro" id="IPR036388">
    <property type="entry name" value="WH-like_DNA-bd_sf"/>
</dbReference>
<dbReference type="GO" id="GO:0003677">
    <property type="term" value="F:DNA binding"/>
    <property type="evidence" value="ECO:0007669"/>
    <property type="project" value="UniProtKB-UniRule"/>
</dbReference>
<dbReference type="RefSeq" id="WP_026634838.1">
    <property type="nucleotide sequence ID" value="NZ_FONH01000022.1"/>
</dbReference>
<feature type="transmembrane region" description="Helical" evidence="3">
    <location>
        <begin position="138"/>
        <end position="156"/>
    </location>
</feature>
<reference evidence="6" key="1">
    <citation type="submission" date="2016-10" db="EMBL/GenBank/DDBJ databases">
        <authorList>
            <person name="Varghese N."/>
            <person name="Submissions S."/>
        </authorList>
    </citation>
    <scope>NUCLEOTIDE SEQUENCE [LARGE SCALE GENOMIC DNA]</scope>
    <source>
        <strain evidence="6">UNC178MFTsu3.1</strain>
    </source>
</reference>
<dbReference type="GO" id="GO:0006355">
    <property type="term" value="P:regulation of DNA-templated transcription"/>
    <property type="evidence" value="ECO:0007669"/>
    <property type="project" value="InterPro"/>
</dbReference>
<evidence type="ECO:0000256" key="3">
    <source>
        <dbReference type="SAM" id="Phobius"/>
    </source>
</evidence>
<dbReference type="AlphaFoldDB" id="A0A1I2J6R8"/>
<organism evidence="5 6">
    <name type="scientific">Dyella marensis</name>
    <dbReference type="NCBI Taxonomy" id="500610"/>
    <lineage>
        <taxon>Bacteria</taxon>
        <taxon>Pseudomonadati</taxon>
        <taxon>Pseudomonadota</taxon>
        <taxon>Gammaproteobacteria</taxon>
        <taxon>Lysobacterales</taxon>
        <taxon>Rhodanobacteraceae</taxon>
        <taxon>Dyella</taxon>
    </lineage>
</organism>